<dbReference type="InterPro" id="IPR036393">
    <property type="entry name" value="AceGlu_kinase-like_sf"/>
</dbReference>
<dbReference type="SUPFAM" id="SSF55021">
    <property type="entry name" value="ACT-like"/>
    <property type="match status" value="1"/>
</dbReference>
<keyword evidence="4 8" id="KW-0547">Nucleotide-binding</keyword>
<evidence type="ECO:0000256" key="9">
    <source>
        <dbReference type="RuleBase" id="RU003448"/>
    </source>
</evidence>
<dbReference type="InterPro" id="IPR005260">
    <property type="entry name" value="Asp_kin_monofn"/>
</dbReference>
<comment type="catalytic activity">
    <reaction evidence="7 9">
        <text>L-aspartate + ATP = 4-phospho-L-aspartate + ADP</text>
        <dbReference type="Rhea" id="RHEA:23776"/>
        <dbReference type="ChEBI" id="CHEBI:29991"/>
        <dbReference type="ChEBI" id="CHEBI:30616"/>
        <dbReference type="ChEBI" id="CHEBI:57535"/>
        <dbReference type="ChEBI" id="CHEBI:456216"/>
        <dbReference type="EC" id="2.7.2.4"/>
    </reaction>
</comment>
<dbReference type="AlphaFoldDB" id="A0A2D1U1M9"/>
<dbReference type="KEGG" id="pgs:CPT03_03020"/>
<evidence type="ECO:0000313" key="13">
    <source>
        <dbReference type="Proteomes" id="UP000223749"/>
    </source>
</evidence>
<dbReference type="UniPathway" id="UPA00050">
    <property type="reaction ID" value="UER00461"/>
</dbReference>
<comment type="pathway">
    <text evidence="10">Amino-acid biosynthesis; L-threonine biosynthesis; L-threonine from L-aspartate: step 1/5.</text>
</comment>
<dbReference type="Pfam" id="PF00696">
    <property type="entry name" value="AA_kinase"/>
    <property type="match status" value="1"/>
</dbReference>
<dbReference type="Gene3D" id="3.30.70.260">
    <property type="match status" value="1"/>
</dbReference>
<reference evidence="12 13" key="1">
    <citation type="submission" date="2017-10" db="EMBL/GenBank/DDBJ databases">
        <title>Whole genome of Pedobacter ginsengisoli T01R-27 isolated from tomato rhizosphere.</title>
        <authorList>
            <person name="Weon H.-Y."/>
            <person name="Lee S.A."/>
            <person name="Sang M.K."/>
            <person name="Song J."/>
        </authorList>
    </citation>
    <scope>NUCLEOTIDE SEQUENCE [LARGE SCALE GENOMIC DNA]</scope>
    <source>
        <strain evidence="12 13">T01R-27</strain>
    </source>
</reference>
<gene>
    <name evidence="12" type="ORF">CPT03_03020</name>
</gene>
<dbReference type="InterPro" id="IPR001048">
    <property type="entry name" value="Asp/Glu/Uridylate_kinase"/>
</dbReference>
<keyword evidence="13" id="KW-1185">Reference proteome</keyword>
<dbReference type="SUPFAM" id="SSF53633">
    <property type="entry name" value="Carbamate kinase-like"/>
    <property type="match status" value="1"/>
</dbReference>
<evidence type="ECO:0000256" key="1">
    <source>
        <dbReference type="ARBA" id="ARBA00004766"/>
    </source>
</evidence>
<evidence type="ECO:0000259" key="11">
    <source>
        <dbReference type="Pfam" id="PF00696"/>
    </source>
</evidence>
<dbReference type="RefSeq" id="WP_099437453.1">
    <property type="nucleotide sequence ID" value="NZ_CP024091.1"/>
</dbReference>
<protein>
    <recommendedName>
        <fullName evidence="9">Aspartokinase</fullName>
        <ecNumber evidence="9">2.7.2.4</ecNumber>
    </recommendedName>
</protein>
<evidence type="ECO:0000256" key="4">
    <source>
        <dbReference type="ARBA" id="ARBA00022741"/>
    </source>
</evidence>
<feature type="binding site" evidence="8">
    <location>
        <position position="122"/>
    </location>
    <ligand>
        <name>substrate</name>
    </ligand>
</feature>
<dbReference type="UniPathway" id="UPA00051">
    <property type="reaction ID" value="UER00462"/>
</dbReference>
<keyword evidence="6 8" id="KW-0067">ATP-binding</keyword>
<dbReference type="Gene3D" id="3.40.1160.10">
    <property type="entry name" value="Acetylglutamate kinase-like"/>
    <property type="match status" value="1"/>
</dbReference>
<dbReference type="GO" id="GO:0005829">
    <property type="term" value="C:cytosol"/>
    <property type="evidence" value="ECO:0007669"/>
    <property type="project" value="TreeGrafter"/>
</dbReference>
<comment type="similarity">
    <text evidence="2 9">Belongs to the aspartokinase family.</text>
</comment>
<name>A0A2D1U1M9_9SPHI</name>
<dbReference type="GO" id="GO:0005524">
    <property type="term" value="F:ATP binding"/>
    <property type="evidence" value="ECO:0007669"/>
    <property type="project" value="UniProtKB-KW"/>
</dbReference>
<evidence type="ECO:0000256" key="6">
    <source>
        <dbReference type="ARBA" id="ARBA00022840"/>
    </source>
</evidence>
<evidence type="ECO:0000256" key="7">
    <source>
        <dbReference type="ARBA" id="ARBA00047872"/>
    </source>
</evidence>
<evidence type="ECO:0000313" key="12">
    <source>
        <dbReference type="EMBL" id="ATP55505.1"/>
    </source>
</evidence>
<accession>A0A2D1U1M9</accession>
<dbReference type="OrthoDB" id="9799110at2"/>
<dbReference type="EC" id="2.7.2.4" evidence="9"/>
<comment type="pathway">
    <text evidence="10">Amino-acid biosynthesis; L-methionine biosynthesis via de novo pathway; L-homoserine from L-aspartate: step 1/3.</text>
</comment>
<dbReference type="CDD" id="cd04243">
    <property type="entry name" value="AAK_AK-HSDH-like"/>
    <property type="match status" value="1"/>
</dbReference>
<dbReference type="InterPro" id="IPR042199">
    <property type="entry name" value="AsparK_Bifunc_asparK/hSer_DH"/>
</dbReference>
<keyword evidence="10" id="KW-0028">Amino-acid biosynthesis</keyword>
<feature type="domain" description="Aspartate/glutamate/uridylate kinase" evidence="11">
    <location>
        <begin position="3"/>
        <end position="281"/>
    </location>
</feature>
<keyword evidence="3 9" id="KW-0808">Transferase</keyword>
<sequence>MEVYKFGGASVKDAEGVRNLANIIIERNQKNNLLIVISAMGKVTNKLEELTKAYLTGLNDVHQIFEDVKQFHFSIIGELFPDESNPVYNDVANSFVEIDWLLEEEPDDAADYIYDQIVSIGEIVSTKIAAAYLNETGCNVQWVDARNFIHTDNSYREAQVNWEKTEQEIQKKLNPVLEQCIAVTQGFIGSTSENFTTTLGRDGSDYSAAIFASCLNASSLTIWKDVPGVLNADPKWFDETERIPRLSYHDAIELAYYGATIIHPKTIKPIQNKNIPLYVRSFLDHKAEGTDITGADNHLPVPSFIFKVNQALISIFPKDFSFIIEENLSDIFSLFHKHKVKITTMLNSAISFSVSFDHDPKKLEALIADLSQHYKVKYNTGLELVTIRYYNQQTIDRVTVNKNILLEVKSRYTCQIVMRDKTTVE</sequence>
<dbReference type="Proteomes" id="UP000223749">
    <property type="component" value="Chromosome"/>
</dbReference>
<dbReference type="NCBIfam" id="TIGR00657">
    <property type="entry name" value="asp_kinases"/>
    <property type="match status" value="1"/>
</dbReference>
<dbReference type="PANTHER" id="PTHR21499:SF59">
    <property type="entry name" value="ASPARTOKINASE"/>
    <property type="match status" value="1"/>
</dbReference>
<organism evidence="12 13">
    <name type="scientific">Pedobacter ginsengisoli</name>
    <dbReference type="NCBI Taxonomy" id="363852"/>
    <lineage>
        <taxon>Bacteria</taxon>
        <taxon>Pseudomonadati</taxon>
        <taxon>Bacteroidota</taxon>
        <taxon>Sphingobacteriia</taxon>
        <taxon>Sphingobacteriales</taxon>
        <taxon>Sphingobacteriaceae</taxon>
        <taxon>Pedobacter</taxon>
    </lineage>
</organism>
<proteinExistence type="inferred from homology"/>
<dbReference type="InterPro" id="IPR001341">
    <property type="entry name" value="Asp_kinase"/>
</dbReference>
<evidence type="ECO:0000256" key="8">
    <source>
        <dbReference type="PIRSR" id="PIRSR000726-1"/>
    </source>
</evidence>
<dbReference type="PIRSF" id="PIRSF000726">
    <property type="entry name" value="Asp_kin"/>
    <property type="match status" value="1"/>
</dbReference>
<evidence type="ECO:0000256" key="3">
    <source>
        <dbReference type="ARBA" id="ARBA00022679"/>
    </source>
</evidence>
<dbReference type="GO" id="GO:0009090">
    <property type="term" value="P:homoserine biosynthetic process"/>
    <property type="evidence" value="ECO:0007669"/>
    <property type="project" value="TreeGrafter"/>
</dbReference>
<dbReference type="PANTHER" id="PTHR21499">
    <property type="entry name" value="ASPARTATE KINASE"/>
    <property type="match status" value="1"/>
</dbReference>
<dbReference type="EMBL" id="CP024091">
    <property type="protein sequence ID" value="ATP55505.1"/>
    <property type="molecule type" value="Genomic_DNA"/>
</dbReference>
<dbReference type="GO" id="GO:0009088">
    <property type="term" value="P:threonine biosynthetic process"/>
    <property type="evidence" value="ECO:0007669"/>
    <property type="project" value="UniProtKB-UniPathway"/>
</dbReference>
<dbReference type="InterPro" id="IPR045865">
    <property type="entry name" value="ACT-like_dom_sf"/>
</dbReference>
<keyword evidence="5 9" id="KW-0418">Kinase</keyword>
<comment type="pathway">
    <text evidence="1 10">Amino-acid biosynthesis; L-lysine biosynthesis via DAP pathway; (S)-tetrahydrodipicolinate from L-aspartate: step 1/4.</text>
</comment>
<evidence type="ECO:0000256" key="2">
    <source>
        <dbReference type="ARBA" id="ARBA00010122"/>
    </source>
</evidence>
<dbReference type="GO" id="GO:0004072">
    <property type="term" value="F:aspartate kinase activity"/>
    <property type="evidence" value="ECO:0007669"/>
    <property type="project" value="UniProtKB-EC"/>
</dbReference>
<evidence type="ECO:0000256" key="5">
    <source>
        <dbReference type="ARBA" id="ARBA00022777"/>
    </source>
</evidence>
<dbReference type="GO" id="GO:0009089">
    <property type="term" value="P:lysine biosynthetic process via diaminopimelate"/>
    <property type="evidence" value="ECO:0007669"/>
    <property type="project" value="UniProtKB-UniPathway"/>
</dbReference>
<feature type="binding site" evidence="8">
    <location>
        <begin position="5"/>
        <end position="8"/>
    </location>
    <ligand>
        <name>ATP</name>
        <dbReference type="ChEBI" id="CHEBI:30616"/>
    </ligand>
</feature>
<dbReference type="UniPathway" id="UPA00034">
    <property type="reaction ID" value="UER00015"/>
</dbReference>
<dbReference type="Gene3D" id="1.20.120.1320">
    <property type="entry name" value="Aspartokinase, catalytic domain"/>
    <property type="match status" value="1"/>
</dbReference>
<evidence type="ECO:0000256" key="10">
    <source>
        <dbReference type="RuleBase" id="RU004249"/>
    </source>
</evidence>
<feature type="binding site" evidence="8">
    <location>
        <position position="44"/>
    </location>
    <ligand>
        <name>substrate</name>
    </ligand>
</feature>